<reference evidence="7" key="1">
    <citation type="submission" date="2025-08" db="UniProtKB">
        <authorList>
            <consortium name="RefSeq"/>
        </authorList>
    </citation>
    <scope>IDENTIFICATION</scope>
    <source>
        <strain evidence="7">11010-0011.00</strain>
        <tissue evidence="7">Whole body</tissue>
    </source>
</reference>
<organism evidence="6 7">
    <name type="scientific">Drosophila lebanonensis</name>
    <name type="common">Fruit fly</name>
    <name type="synonym">Scaptodrosophila lebanonensis</name>
    <dbReference type="NCBI Taxonomy" id="7225"/>
    <lineage>
        <taxon>Eukaryota</taxon>
        <taxon>Metazoa</taxon>
        <taxon>Ecdysozoa</taxon>
        <taxon>Arthropoda</taxon>
        <taxon>Hexapoda</taxon>
        <taxon>Insecta</taxon>
        <taxon>Pterygota</taxon>
        <taxon>Neoptera</taxon>
        <taxon>Endopterygota</taxon>
        <taxon>Diptera</taxon>
        <taxon>Brachycera</taxon>
        <taxon>Muscomorpha</taxon>
        <taxon>Ephydroidea</taxon>
        <taxon>Drosophilidae</taxon>
        <taxon>Scaptodrosophila</taxon>
    </lineage>
</organism>
<dbReference type="InterPro" id="IPR044929">
    <property type="entry name" value="DNA/RNA_non-sp_Endonuclease_sf"/>
</dbReference>
<dbReference type="RefSeq" id="XP_030383834.1">
    <property type="nucleotide sequence ID" value="XM_030527974.1"/>
</dbReference>
<keyword evidence="3 7" id="KW-0378">Hydrolase</keyword>
<dbReference type="Gene3D" id="3.40.570.10">
    <property type="entry name" value="Extracellular Endonuclease, subunit A"/>
    <property type="match status" value="1"/>
</dbReference>
<keyword evidence="6" id="KW-1185">Reference proteome</keyword>
<dbReference type="GO" id="GO:0005743">
    <property type="term" value="C:mitochondrial inner membrane"/>
    <property type="evidence" value="ECO:0007669"/>
    <property type="project" value="TreeGrafter"/>
</dbReference>
<evidence type="ECO:0000256" key="2">
    <source>
        <dbReference type="ARBA" id="ARBA00022722"/>
    </source>
</evidence>
<dbReference type="PANTHER" id="PTHR13966:SF5">
    <property type="entry name" value="ENDONUCLEASE G, MITOCHONDRIAL"/>
    <property type="match status" value="1"/>
</dbReference>
<protein>
    <submittedName>
        <fullName evidence="7">Endonuclease G, mitochondrial</fullName>
    </submittedName>
</protein>
<evidence type="ECO:0000313" key="7">
    <source>
        <dbReference type="RefSeq" id="XP_030383834.1"/>
    </source>
</evidence>
<dbReference type="GO" id="GO:0005634">
    <property type="term" value="C:nucleus"/>
    <property type="evidence" value="ECO:0007669"/>
    <property type="project" value="TreeGrafter"/>
</dbReference>
<feature type="domain" description="ENPP1-3/EXOG-like endonuclease/phosphodiesterase" evidence="4">
    <location>
        <begin position="130"/>
        <end position="305"/>
    </location>
</feature>
<keyword evidence="2" id="KW-0540">Nuclease</keyword>
<evidence type="ECO:0000256" key="3">
    <source>
        <dbReference type="ARBA" id="ARBA00022759"/>
    </source>
</evidence>
<dbReference type="GO" id="GO:0000014">
    <property type="term" value="F:single-stranded DNA endodeoxyribonuclease activity"/>
    <property type="evidence" value="ECO:0007669"/>
    <property type="project" value="TreeGrafter"/>
</dbReference>
<dbReference type="InterPro" id="IPR044925">
    <property type="entry name" value="His-Me_finger_sf"/>
</dbReference>
<dbReference type="GO" id="GO:0003676">
    <property type="term" value="F:nucleic acid binding"/>
    <property type="evidence" value="ECO:0007669"/>
    <property type="project" value="InterPro"/>
</dbReference>
<dbReference type="InterPro" id="IPR040255">
    <property type="entry name" value="Non-specific_endonuclease"/>
</dbReference>
<dbReference type="AlphaFoldDB" id="A0A6J2U684"/>
<dbReference type="OrthoDB" id="5418055at2759"/>
<dbReference type="SMART" id="SM00477">
    <property type="entry name" value="NUC"/>
    <property type="match status" value="1"/>
</dbReference>
<dbReference type="PANTHER" id="PTHR13966">
    <property type="entry name" value="ENDONUCLEASE RELATED"/>
    <property type="match status" value="1"/>
</dbReference>
<dbReference type="SUPFAM" id="SSF54060">
    <property type="entry name" value="His-Me finger endonucleases"/>
    <property type="match status" value="1"/>
</dbReference>
<sequence>MSLNLGISYDFVHYKTASAVEGVTGFVCGAYFQHECSIRNLFYLIQTDPNVYHHRHKLYPVLSTFKTDHESRLWNRQSRLKDKLREVLVAPLYDIFSCIFLMKEERPPKPPNMLELIKFGLPGTENVSAHKEYVMSQQLGTKATIWMCEHLHRNNVQKLVRPTSGEDFLHRFTDIRVLSSNKANMGRVFTSNIWYELEMYIIHMAIKNHSVYAYTGPLYLPNCSNQKDWSLDYEIIDWIPVPVPSHYFKVLVMDPPAPDCSPYMEGFIIPNRRSLAGSQLHEFLSDVEEIERYTGLNFANCLRHHVLIDGNDFPPHDPSKRPTLEELSERVAKFRHVTPEEFM</sequence>
<dbReference type="CTD" id="33404"/>
<name>A0A6J2U684_DROLE</name>
<keyword evidence="3 7" id="KW-0255">Endonuclease</keyword>
<evidence type="ECO:0000259" key="5">
    <source>
        <dbReference type="SMART" id="SM00892"/>
    </source>
</evidence>
<evidence type="ECO:0000256" key="1">
    <source>
        <dbReference type="ARBA" id="ARBA00010052"/>
    </source>
</evidence>
<accession>A0A6J2U684</accession>
<gene>
    <name evidence="7" type="primary">LOC115631263</name>
</gene>
<dbReference type="InterPro" id="IPR020821">
    <property type="entry name" value="ENPP1-3/EXOG-like_nuc-like"/>
</dbReference>
<dbReference type="Pfam" id="PF01223">
    <property type="entry name" value="Endonuclease_NS"/>
    <property type="match status" value="1"/>
</dbReference>
<dbReference type="GeneID" id="115631263"/>
<proteinExistence type="inferred from homology"/>
<evidence type="ECO:0000313" key="6">
    <source>
        <dbReference type="Proteomes" id="UP000504634"/>
    </source>
</evidence>
<dbReference type="SMART" id="SM00892">
    <property type="entry name" value="Endonuclease_NS"/>
    <property type="match status" value="1"/>
</dbReference>
<dbReference type="Proteomes" id="UP000504634">
    <property type="component" value="Unplaced"/>
</dbReference>
<dbReference type="GO" id="GO:0046872">
    <property type="term" value="F:metal ion binding"/>
    <property type="evidence" value="ECO:0007669"/>
    <property type="project" value="InterPro"/>
</dbReference>
<comment type="similarity">
    <text evidence="1">Belongs to the DNA/RNA non-specific endonuclease family.</text>
</comment>
<evidence type="ECO:0000259" key="4">
    <source>
        <dbReference type="SMART" id="SM00477"/>
    </source>
</evidence>
<dbReference type="InterPro" id="IPR001604">
    <property type="entry name" value="Endo_G_ENPP1-like_dom"/>
</dbReference>
<dbReference type="GO" id="GO:0006309">
    <property type="term" value="P:apoptotic DNA fragmentation"/>
    <property type="evidence" value="ECO:0007669"/>
    <property type="project" value="TreeGrafter"/>
</dbReference>
<dbReference type="GO" id="GO:0004521">
    <property type="term" value="F:RNA endonuclease activity"/>
    <property type="evidence" value="ECO:0007669"/>
    <property type="project" value="TreeGrafter"/>
</dbReference>
<feature type="domain" description="DNA/RNA non-specific endonuclease/pyrophosphatase/phosphodiesterase" evidence="5">
    <location>
        <begin position="129"/>
        <end position="305"/>
    </location>
</feature>